<comment type="caution">
    <text evidence="1">The sequence shown here is derived from an EMBL/GenBank/DDBJ whole genome shotgun (WGS) entry which is preliminary data.</text>
</comment>
<organism evidence="1 4">
    <name type="scientific">Pandoraea cepalis</name>
    <dbReference type="NCBI Taxonomy" id="2508294"/>
    <lineage>
        <taxon>Bacteria</taxon>
        <taxon>Pseudomonadati</taxon>
        <taxon>Pseudomonadota</taxon>
        <taxon>Betaproteobacteria</taxon>
        <taxon>Burkholderiales</taxon>
        <taxon>Burkholderiaceae</taxon>
        <taxon>Pandoraea</taxon>
    </lineage>
</organism>
<accession>A0AAW7MHK6</accession>
<keyword evidence="3" id="KW-1185">Reference proteome</keyword>
<evidence type="ECO:0000313" key="4">
    <source>
        <dbReference type="Proteomes" id="UP001172791"/>
    </source>
</evidence>
<name>A0AAW7MHK6_9BURK</name>
<dbReference type="AlphaFoldDB" id="A0AAW7MHK6"/>
<dbReference type="Proteomes" id="UP001172791">
    <property type="component" value="Unassembled WGS sequence"/>
</dbReference>
<evidence type="ECO:0000313" key="3">
    <source>
        <dbReference type="Proteomes" id="UP001172788"/>
    </source>
</evidence>
<evidence type="ECO:0000313" key="1">
    <source>
        <dbReference type="EMBL" id="MDN4572249.1"/>
    </source>
</evidence>
<reference evidence="1" key="1">
    <citation type="submission" date="2018-04" db="EMBL/GenBank/DDBJ databases">
        <authorList>
            <person name="Jy Z."/>
        </authorList>
    </citation>
    <scope>NUCLEOTIDE SEQUENCE</scope>
    <source>
        <strain evidence="2">AS13</strain>
        <strain evidence="1">LA18</strain>
    </source>
</reference>
<dbReference type="EMBL" id="QAIC01000027">
    <property type="protein sequence ID" value="MDN4572249.1"/>
    <property type="molecule type" value="Genomic_DNA"/>
</dbReference>
<evidence type="ECO:0000313" key="2">
    <source>
        <dbReference type="EMBL" id="MDN4576856.1"/>
    </source>
</evidence>
<proteinExistence type="predicted"/>
<gene>
    <name evidence="1" type="ORF">DBA34_03055</name>
    <name evidence="2" type="ORF">DBB29_01790</name>
</gene>
<dbReference type="EMBL" id="QAID01000027">
    <property type="protein sequence ID" value="MDN4576856.1"/>
    <property type="molecule type" value="Genomic_DNA"/>
</dbReference>
<sequence length="160" mass="18095">MVPKHNLFTGIVEVRIRSPGWATKAATKYENGNPFRQVGCRPRNDLVLTELIAGHAPIPRCGDVTLPITALFLVYSKLVMNLRRFWENEFGFMTCTSNPSAFRIVDEFECIAIGHRKILSTVACVDVQFELGVRLPIRGLRARYLLGTKLFRDWARSSGI</sequence>
<dbReference type="Proteomes" id="UP001172788">
    <property type="component" value="Unassembled WGS sequence"/>
</dbReference>
<protein>
    <submittedName>
        <fullName evidence="1">Uncharacterized protein</fullName>
    </submittedName>
</protein>